<name>A0A699GYF4_TANCI</name>
<dbReference type="EMBL" id="BKCJ010070563">
    <property type="protein sequence ID" value="GEW71525.1"/>
    <property type="molecule type" value="Genomic_DNA"/>
</dbReference>
<proteinExistence type="predicted"/>
<sequence length="338" mass="39825">MEEYIELHAEKAQRRGQTFNWETATYDMTGLPPRSKRHLWLRYEVEGYTKEIVRDYKQRLATIFSRQVNRVYILDFVGLTEEIRKALTDRLMMVYTEAEGQVLFTSDTWRRLFKIQGPLVREFMLEFFSTCIIDDTKIGLDSTDTLCYQRWLEMDLRHTGDPLRRICIDSSRCVFQVGVRNLRRHVEGRKYGDRLSGGHFIRRLSEHFRLITKKVIRGMTVVVGELKMIDMDELVAATGASEDVKGAHAKRMARLEEEVHGLRDSLNEQREVMDAMARDFSWFTIWAASGILQLLDLSGSTYMRYYETHVPYQRRRDRRRIDDANTSTTPLDEDQPDL</sequence>
<protein>
    <submittedName>
        <fullName evidence="2">Uncharacterized protein</fullName>
    </submittedName>
</protein>
<evidence type="ECO:0000256" key="1">
    <source>
        <dbReference type="SAM" id="MobiDB-lite"/>
    </source>
</evidence>
<evidence type="ECO:0000313" key="2">
    <source>
        <dbReference type="EMBL" id="GEW71525.1"/>
    </source>
</evidence>
<gene>
    <name evidence="2" type="ORF">Tci_243501</name>
</gene>
<accession>A0A699GYF4</accession>
<feature type="region of interest" description="Disordered" evidence="1">
    <location>
        <begin position="317"/>
        <end position="338"/>
    </location>
</feature>
<organism evidence="2">
    <name type="scientific">Tanacetum cinerariifolium</name>
    <name type="common">Dalmatian daisy</name>
    <name type="synonym">Chrysanthemum cinerariifolium</name>
    <dbReference type="NCBI Taxonomy" id="118510"/>
    <lineage>
        <taxon>Eukaryota</taxon>
        <taxon>Viridiplantae</taxon>
        <taxon>Streptophyta</taxon>
        <taxon>Embryophyta</taxon>
        <taxon>Tracheophyta</taxon>
        <taxon>Spermatophyta</taxon>
        <taxon>Magnoliopsida</taxon>
        <taxon>eudicotyledons</taxon>
        <taxon>Gunneridae</taxon>
        <taxon>Pentapetalae</taxon>
        <taxon>asterids</taxon>
        <taxon>campanulids</taxon>
        <taxon>Asterales</taxon>
        <taxon>Asteraceae</taxon>
        <taxon>Asteroideae</taxon>
        <taxon>Anthemideae</taxon>
        <taxon>Anthemidinae</taxon>
        <taxon>Tanacetum</taxon>
    </lineage>
</organism>
<reference evidence="2" key="1">
    <citation type="journal article" date="2019" name="Sci. Rep.">
        <title>Draft genome of Tanacetum cinerariifolium, the natural source of mosquito coil.</title>
        <authorList>
            <person name="Yamashiro T."/>
            <person name="Shiraishi A."/>
            <person name="Satake H."/>
            <person name="Nakayama K."/>
        </authorList>
    </citation>
    <scope>NUCLEOTIDE SEQUENCE</scope>
</reference>
<dbReference type="AlphaFoldDB" id="A0A699GYF4"/>
<comment type="caution">
    <text evidence="2">The sequence shown here is derived from an EMBL/GenBank/DDBJ whole genome shotgun (WGS) entry which is preliminary data.</text>
</comment>